<organism evidence="2 3">
    <name type="scientific">Ceratina calcarata</name>
    <dbReference type="NCBI Taxonomy" id="156304"/>
    <lineage>
        <taxon>Eukaryota</taxon>
        <taxon>Metazoa</taxon>
        <taxon>Ecdysozoa</taxon>
        <taxon>Arthropoda</taxon>
        <taxon>Hexapoda</taxon>
        <taxon>Insecta</taxon>
        <taxon>Pterygota</taxon>
        <taxon>Neoptera</taxon>
        <taxon>Endopterygota</taxon>
        <taxon>Hymenoptera</taxon>
        <taxon>Apocrita</taxon>
        <taxon>Aculeata</taxon>
        <taxon>Apoidea</taxon>
        <taxon>Anthophila</taxon>
        <taxon>Apidae</taxon>
        <taxon>Ceratina</taxon>
        <taxon>Zadontomerus</taxon>
    </lineage>
</organism>
<dbReference type="Pfam" id="PF13650">
    <property type="entry name" value="Asp_protease_2"/>
    <property type="match status" value="1"/>
</dbReference>
<feature type="region of interest" description="Disordered" evidence="1">
    <location>
        <begin position="1"/>
        <end position="30"/>
    </location>
</feature>
<evidence type="ECO:0000313" key="3">
    <source>
        <dbReference type="RefSeq" id="XP_026673594.1"/>
    </source>
</evidence>
<evidence type="ECO:0000256" key="1">
    <source>
        <dbReference type="SAM" id="MobiDB-lite"/>
    </source>
</evidence>
<reference evidence="3" key="1">
    <citation type="submission" date="2025-08" db="UniProtKB">
        <authorList>
            <consortium name="RefSeq"/>
        </authorList>
    </citation>
    <scope>IDENTIFICATION</scope>
    <source>
        <tissue evidence="3">Whole body</tissue>
    </source>
</reference>
<accession>A0AAJ7SAH9</accession>
<dbReference type="CDD" id="cd00303">
    <property type="entry name" value="retropepsin_like"/>
    <property type="match status" value="1"/>
</dbReference>
<sequence length="313" mass="35694">MGPESRQKQITHELAERKTRSRLRRRRSPSCPPEYIRDIVNSFRETIEIIFRVSQPPREETCKSVVSHDARNSIPTFDRAVPSDAHQTIETWLEKIEDFKKLYKWNDVTTSTFMTARLQGLARKWYEILPSVVLTWEKRNAKITEAFKDRTELPARLLKMLDRTKRRDEDMAVYFYDKAALVAACDFSGRNAVQCIAHGAVLSIGSSGKRLDKRFVEIRANGQPLRAYVDLGSEVVTLCTTDADRLELVVRPTTGALRGYGGAIVHPYGTAKMTLKVDLVEAEVDVHVVPDYLQDVPMIIGQPFTDQRNVVVE</sequence>
<dbReference type="RefSeq" id="XP_026673594.1">
    <property type="nucleotide sequence ID" value="XM_026817793.1"/>
</dbReference>
<name>A0AAJ7SAH9_9HYME</name>
<dbReference type="InterPro" id="IPR021109">
    <property type="entry name" value="Peptidase_aspartic_dom_sf"/>
</dbReference>
<dbReference type="Gene3D" id="2.40.70.10">
    <property type="entry name" value="Acid Proteases"/>
    <property type="match status" value="1"/>
</dbReference>
<keyword evidence="2" id="KW-1185">Reference proteome</keyword>
<proteinExistence type="predicted"/>
<dbReference type="KEGG" id="ccal:113464961"/>
<dbReference type="AlphaFoldDB" id="A0AAJ7SAH9"/>
<dbReference type="GeneID" id="113464961"/>
<feature type="compositionally biased region" description="Basic and acidic residues" evidence="1">
    <location>
        <begin position="1"/>
        <end position="18"/>
    </location>
</feature>
<protein>
    <submittedName>
        <fullName evidence="3">Uncharacterized protein LOC113464961</fullName>
    </submittedName>
</protein>
<dbReference type="Proteomes" id="UP000694925">
    <property type="component" value="Unplaced"/>
</dbReference>
<dbReference type="SUPFAM" id="SSF50630">
    <property type="entry name" value="Acid proteases"/>
    <property type="match status" value="1"/>
</dbReference>
<evidence type="ECO:0000313" key="2">
    <source>
        <dbReference type="Proteomes" id="UP000694925"/>
    </source>
</evidence>
<feature type="compositionally biased region" description="Basic residues" evidence="1">
    <location>
        <begin position="19"/>
        <end position="28"/>
    </location>
</feature>
<gene>
    <name evidence="3" type="primary">LOC113464961</name>
</gene>